<keyword evidence="6 7" id="KW-0057">Aromatic amino acid biosynthesis</keyword>
<comment type="function">
    <text evidence="7">Catalyzes the specific phosphorylation of the 3-hydroxyl group of shikimic acid using ATP as a cosubstrate.</text>
</comment>
<proteinExistence type="inferred from homology"/>
<feature type="binding site" evidence="7">
    <location>
        <position position="91"/>
    </location>
    <ligand>
        <name>substrate</name>
    </ligand>
</feature>
<evidence type="ECO:0000256" key="5">
    <source>
        <dbReference type="ARBA" id="ARBA00022840"/>
    </source>
</evidence>
<evidence type="ECO:0000256" key="3">
    <source>
        <dbReference type="ARBA" id="ARBA00022741"/>
    </source>
</evidence>
<dbReference type="GO" id="GO:0004765">
    <property type="term" value="F:shikimate kinase activity"/>
    <property type="evidence" value="ECO:0007669"/>
    <property type="project" value="UniProtKB-UniRule"/>
</dbReference>
<dbReference type="GO" id="GO:0008652">
    <property type="term" value="P:amino acid biosynthetic process"/>
    <property type="evidence" value="ECO:0007669"/>
    <property type="project" value="UniProtKB-KW"/>
</dbReference>
<dbReference type="PANTHER" id="PTHR21087:SF16">
    <property type="entry name" value="SHIKIMATE KINASE 1, CHLOROPLASTIC"/>
    <property type="match status" value="1"/>
</dbReference>
<accession>A0A9D9DTM1</accession>
<feature type="binding site" evidence="7">
    <location>
        <position position="49"/>
    </location>
    <ligand>
        <name>Mg(2+)</name>
        <dbReference type="ChEBI" id="CHEBI:18420"/>
    </ligand>
</feature>
<dbReference type="GO" id="GO:0000287">
    <property type="term" value="F:magnesium ion binding"/>
    <property type="evidence" value="ECO:0007669"/>
    <property type="project" value="UniProtKB-UniRule"/>
</dbReference>
<comment type="caution">
    <text evidence="8">The sequence shown here is derived from an EMBL/GenBank/DDBJ whole genome shotgun (WGS) entry which is preliminary data.</text>
</comment>
<feature type="binding site" evidence="7">
    <location>
        <position position="67"/>
    </location>
    <ligand>
        <name>substrate</name>
    </ligand>
</feature>
<feature type="binding site" evidence="7">
    <location>
        <position position="112"/>
    </location>
    <ligand>
        <name>substrate</name>
    </ligand>
</feature>
<dbReference type="InterPro" id="IPR027417">
    <property type="entry name" value="P-loop_NTPase"/>
</dbReference>
<feature type="binding site" evidence="7">
    <location>
        <begin position="45"/>
        <end position="50"/>
    </location>
    <ligand>
        <name>ATP</name>
        <dbReference type="ChEBI" id="CHEBI:30616"/>
    </ligand>
</feature>
<evidence type="ECO:0000313" key="8">
    <source>
        <dbReference type="EMBL" id="MBO8433308.1"/>
    </source>
</evidence>
<keyword evidence="2 7" id="KW-0808">Transferase</keyword>
<dbReference type="EC" id="2.7.1.71" evidence="7"/>
<dbReference type="GO" id="GO:0005524">
    <property type="term" value="F:ATP binding"/>
    <property type="evidence" value="ECO:0007669"/>
    <property type="project" value="UniProtKB-UniRule"/>
</dbReference>
<dbReference type="Proteomes" id="UP000823612">
    <property type="component" value="Unassembled WGS sequence"/>
</dbReference>
<evidence type="ECO:0000256" key="4">
    <source>
        <dbReference type="ARBA" id="ARBA00022777"/>
    </source>
</evidence>
<comment type="subcellular location">
    <subcellularLocation>
        <location evidence="7">Cytoplasm</location>
    </subcellularLocation>
</comment>
<organism evidence="8 9">
    <name type="scientific">Candidatus Pullibacteroides excrementavium</name>
    <dbReference type="NCBI Taxonomy" id="2840905"/>
    <lineage>
        <taxon>Bacteria</taxon>
        <taxon>Pseudomonadati</taxon>
        <taxon>Bacteroidota</taxon>
        <taxon>Bacteroidia</taxon>
        <taxon>Bacteroidales</taxon>
        <taxon>Candidatus Pullibacteroides</taxon>
    </lineage>
</organism>
<evidence type="ECO:0000256" key="6">
    <source>
        <dbReference type="ARBA" id="ARBA00023141"/>
    </source>
</evidence>
<evidence type="ECO:0000256" key="1">
    <source>
        <dbReference type="ARBA" id="ARBA00022605"/>
    </source>
</evidence>
<dbReference type="InterPro" id="IPR000623">
    <property type="entry name" value="Shikimate_kinase/TSH1"/>
</dbReference>
<keyword evidence="7" id="KW-0479">Metal-binding</keyword>
<reference evidence="8" key="1">
    <citation type="submission" date="2020-10" db="EMBL/GenBank/DDBJ databases">
        <authorList>
            <person name="Gilroy R."/>
        </authorList>
    </citation>
    <scope>NUCLEOTIDE SEQUENCE</scope>
    <source>
        <strain evidence="8">2889</strain>
    </source>
</reference>
<comment type="similarity">
    <text evidence="7">Belongs to the shikimate kinase family.</text>
</comment>
<dbReference type="AlphaFoldDB" id="A0A9D9DTM1"/>
<evidence type="ECO:0000256" key="7">
    <source>
        <dbReference type="HAMAP-Rule" id="MF_00109"/>
    </source>
</evidence>
<comment type="caution">
    <text evidence="7">Lacks conserved residue(s) required for the propagation of feature annotation.</text>
</comment>
<keyword evidence="3 7" id="KW-0547">Nucleotide-binding</keyword>
<name>A0A9D9DTM1_9BACT</name>
<comment type="subunit">
    <text evidence="7">Monomer.</text>
</comment>
<dbReference type="PANTHER" id="PTHR21087">
    <property type="entry name" value="SHIKIMATE KINASE"/>
    <property type="match status" value="1"/>
</dbReference>
<dbReference type="InterPro" id="IPR031322">
    <property type="entry name" value="Shikimate/glucono_kinase"/>
</dbReference>
<feature type="binding site" evidence="7">
    <location>
        <position position="153"/>
    </location>
    <ligand>
        <name>ATP</name>
        <dbReference type="ChEBI" id="CHEBI:30616"/>
    </ligand>
</feature>
<comment type="pathway">
    <text evidence="7">Metabolic intermediate biosynthesis; chorismate biosynthesis; chorismate from D-erythrose 4-phosphate and phosphoenolpyruvate: step 5/7.</text>
</comment>
<dbReference type="GO" id="GO:0009423">
    <property type="term" value="P:chorismate biosynthetic process"/>
    <property type="evidence" value="ECO:0007669"/>
    <property type="project" value="UniProtKB-UniRule"/>
</dbReference>
<reference evidence="8" key="2">
    <citation type="journal article" date="2021" name="PeerJ">
        <title>Extensive microbial diversity within the chicken gut microbiome revealed by metagenomics and culture.</title>
        <authorList>
            <person name="Gilroy R."/>
            <person name="Ravi A."/>
            <person name="Getino M."/>
            <person name="Pursley I."/>
            <person name="Horton D.L."/>
            <person name="Alikhan N.F."/>
            <person name="Baker D."/>
            <person name="Gharbi K."/>
            <person name="Hall N."/>
            <person name="Watson M."/>
            <person name="Adriaenssens E.M."/>
            <person name="Foster-Nyarko E."/>
            <person name="Jarju S."/>
            <person name="Secka A."/>
            <person name="Antonio M."/>
            <person name="Oren A."/>
            <person name="Chaudhuri R.R."/>
            <person name="La Ragione R."/>
            <person name="Hildebrand F."/>
            <person name="Pallen M.J."/>
        </authorList>
    </citation>
    <scope>NUCLEOTIDE SEQUENCE</scope>
    <source>
        <strain evidence="8">2889</strain>
    </source>
</reference>
<evidence type="ECO:0000256" key="2">
    <source>
        <dbReference type="ARBA" id="ARBA00022679"/>
    </source>
</evidence>
<dbReference type="SUPFAM" id="SSF52540">
    <property type="entry name" value="P-loop containing nucleoside triphosphate hydrolases"/>
    <property type="match status" value="1"/>
</dbReference>
<dbReference type="Gene3D" id="3.40.50.300">
    <property type="entry name" value="P-loop containing nucleotide triphosphate hydrolases"/>
    <property type="match status" value="1"/>
</dbReference>
<dbReference type="GO" id="GO:0005829">
    <property type="term" value="C:cytosol"/>
    <property type="evidence" value="ECO:0007669"/>
    <property type="project" value="TreeGrafter"/>
</dbReference>
<feature type="binding site" evidence="7">
    <location>
        <position position="175"/>
    </location>
    <ligand>
        <name>substrate</name>
    </ligand>
</feature>
<dbReference type="CDD" id="cd00464">
    <property type="entry name" value="SK"/>
    <property type="match status" value="1"/>
</dbReference>
<keyword evidence="1 7" id="KW-0028">Amino-acid biosynthesis</keyword>
<protein>
    <recommendedName>
        <fullName evidence="7">Shikimate kinase</fullName>
        <shortName evidence="7">SK</shortName>
        <ecNumber evidence="7">2.7.1.71</ecNumber>
    </recommendedName>
</protein>
<dbReference type="PRINTS" id="PR01100">
    <property type="entry name" value="SHIKIMTKNASE"/>
</dbReference>
<dbReference type="EMBL" id="JADIMZ010000127">
    <property type="protein sequence ID" value="MBO8433308.1"/>
    <property type="molecule type" value="Genomic_DNA"/>
</dbReference>
<keyword evidence="4 7" id="KW-0418">Kinase</keyword>
<dbReference type="GO" id="GO:0009073">
    <property type="term" value="P:aromatic amino acid family biosynthetic process"/>
    <property type="evidence" value="ECO:0007669"/>
    <property type="project" value="UniProtKB-KW"/>
</dbReference>
<keyword evidence="7" id="KW-0963">Cytoplasm</keyword>
<sequence>MVSGTERKTDLEFEPELEPKRITKVRKAGQRNDNGRKLYLVGFMASGKSQLGRRLSALLDCPLYDTDLCIEQQTGMSVPEIFAQRGETWFREAESLLIRSLPDEACVVVTGGGLPCREENMEYMCQDGITVYIDVPEEILIQRLLIPENRAERPLLNGMKTEEISFFVKNKLKEREYFYKQAERCFRPEEEDFASFLRWARKAMKRDIHETT</sequence>
<dbReference type="HAMAP" id="MF_00109">
    <property type="entry name" value="Shikimate_kinase"/>
    <property type="match status" value="1"/>
</dbReference>
<dbReference type="Pfam" id="PF01202">
    <property type="entry name" value="SKI"/>
    <property type="match status" value="1"/>
</dbReference>
<keyword evidence="5 7" id="KW-0067">ATP-binding</keyword>
<comment type="catalytic activity">
    <reaction evidence="7">
        <text>shikimate + ATP = 3-phosphoshikimate + ADP + H(+)</text>
        <dbReference type="Rhea" id="RHEA:13121"/>
        <dbReference type="ChEBI" id="CHEBI:15378"/>
        <dbReference type="ChEBI" id="CHEBI:30616"/>
        <dbReference type="ChEBI" id="CHEBI:36208"/>
        <dbReference type="ChEBI" id="CHEBI:145989"/>
        <dbReference type="ChEBI" id="CHEBI:456216"/>
        <dbReference type="EC" id="2.7.1.71"/>
    </reaction>
</comment>
<evidence type="ECO:0000313" key="9">
    <source>
        <dbReference type="Proteomes" id="UP000823612"/>
    </source>
</evidence>
<keyword evidence="7" id="KW-0460">Magnesium</keyword>
<gene>
    <name evidence="7" type="primary">aroK</name>
    <name evidence="8" type="ORF">IAB08_08480</name>
</gene>
<comment type="cofactor">
    <cofactor evidence="7">
        <name>Mg(2+)</name>
        <dbReference type="ChEBI" id="CHEBI:18420"/>
    </cofactor>
    <text evidence="7">Binds 1 Mg(2+) ion per subunit.</text>
</comment>